<sequence length="104" mass="12049">MVRRSTPQKKIDDRAFPVRILVRVPRFGFGQQYDEIHAWLKNEIGRGEYADHSFRTPPRDAVGFYFRRIEDAQRFVAAFPSLELSDETAGAGYTSPYRGRLPNN</sequence>
<name>A0A916X3V9_9SPHN</name>
<dbReference type="AlphaFoldDB" id="A0A916X3V9"/>
<reference evidence="1" key="2">
    <citation type="submission" date="2020-09" db="EMBL/GenBank/DDBJ databases">
        <authorList>
            <person name="Sun Q."/>
            <person name="Zhou Y."/>
        </authorList>
    </citation>
    <scope>NUCLEOTIDE SEQUENCE</scope>
    <source>
        <strain evidence="1">CGMCC 1.15095</strain>
    </source>
</reference>
<accession>A0A916X3V9</accession>
<protein>
    <submittedName>
        <fullName evidence="1">Uncharacterized protein</fullName>
    </submittedName>
</protein>
<organism evidence="1 2">
    <name type="scientific">Novosphingobium endophyticum</name>
    <dbReference type="NCBI Taxonomy" id="1955250"/>
    <lineage>
        <taxon>Bacteria</taxon>
        <taxon>Pseudomonadati</taxon>
        <taxon>Pseudomonadota</taxon>
        <taxon>Alphaproteobacteria</taxon>
        <taxon>Sphingomonadales</taxon>
        <taxon>Sphingomonadaceae</taxon>
        <taxon>Novosphingobium</taxon>
    </lineage>
</organism>
<proteinExistence type="predicted"/>
<comment type="caution">
    <text evidence="1">The sequence shown here is derived from an EMBL/GenBank/DDBJ whole genome shotgun (WGS) entry which is preliminary data.</text>
</comment>
<dbReference type="EMBL" id="BMHK01000001">
    <property type="protein sequence ID" value="GGB87922.1"/>
    <property type="molecule type" value="Genomic_DNA"/>
</dbReference>
<gene>
    <name evidence="1" type="ORF">GCM10011494_02830</name>
</gene>
<evidence type="ECO:0000313" key="1">
    <source>
        <dbReference type="EMBL" id="GGB87922.1"/>
    </source>
</evidence>
<dbReference type="Proteomes" id="UP000608154">
    <property type="component" value="Unassembled WGS sequence"/>
</dbReference>
<dbReference type="RefSeq" id="WP_188767478.1">
    <property type="nucleotide sequence ID" value="NZ_BMHK01000001.1"/>
</dbReference>
<evidence type="ECO:0000313" key="2">
    <source>
        <dbReference type="Proteomes" id="UP000608154"/>
    </source>
</evidence>
<reference evidence="1" key="1">
    <citation type="journal article" date="2014" name="Int. J. Syst. Evol. Microbiol.">
        <title>Complete genome sequence of Corynebacterium casei LMG S-19264T (=DSM 44701T), isolated from a smear-ripened cheese.</title>
        <authorList>
            <consortium name="US DOE Joint Genome Institute (JGI-PGF)"/>
            <person name="Walter F."/>
            <person name="Albersmeier A."/>
            <person name="Kalinowski J."/>
            <person name="Ruckert C."/>
        </authorList>
    </citation>
    <scope>NUCLEOTIDE SEQUENCE</scope>
    <source>
        <strain evidence="1">CGMCC 1.15095</strain>
    </source>
</reference>
<keyword evidence="2" id="KW-1185">Reference proteome</keyword>